<organism evidence="2 3">
    <name type="scientific">Tilletia horrida</name>
    <dbReference type="NCBI Taxonomy" id="155126"/>
    <lineage>
        <taxon>Eukaryota</taxon>
        <taxon>Fungi</taxon>
        <taxon>Dikarya</taxon>
        <taxon>Basidiomycota</taxon>
        <taxon>Ustilaginomycotina</taxon>
        <taxon>Exobasidiomycetes</taxon>
        <taxon>Tilletiales</taxon>
        <taxon>Tilletiaceae</taxon>
        <taxon>Tilletia</taxon>
    </lineage>
</organism>
<name>A0AAN6G8N5_9BASI</name>
<proteinExistence type="predicted"/>
<feature type="region of interest" description="Disordered" evidence="1">
    <location>
        <begin position="97"/>
        <end position="129"/>
    </location>
</feature>
<dbReference type="InterPro" id="IPR032675">
    <property type="entry name" value="LRR_dom_sf"/>
</dbReference>
<dbReference type="EMBL" id="JAPDMQ010000323">
    <property type="protein sequence ID" value="KAK0527115.1"/>
    <property type="molecule type" value="Genomic_DNA"/>
</dbReference>
<keyword evidence="3" id="KW-1185">Reference proteome</keyword>
<sequence length="630" mass="71863">MADNTAAPSPPRALQVPEILRHIFGYHAREQVDLVQLSTVNKQFRSVALPLLVRHLEVPLSRAHQYALLFEANPTLCRFVRSVRLFDDEAELRHRAREHSKPRFLPEPQSRQSEYTAFRSRATQQTRENADDRWLNAEDLVNALWDDKPEQFPPFDITFGIRSAFSVHRFLIDCFPEVGFIAALRVLADHDQRPQLAAHHDDWSAYQHHCDERWSKLKDALRDLSAIRGLDESSLLPLLQIEDWSEPNVNNLEQIGMELWETATAAIGPKAETFNVHIDSGMLYGAELETILDGHWPHLRSFKLQSLVEGEGMMGIEDDMDVDQFLKRHSQLEEIYIDAPAFYVSTELDQNFPKLTKLYISRADSEKLADFIDRHADTLVDLGVPVNFDVRHIVTRLRPKFPKLRILRASNRVISSLVSSGLAPALTHLEFEPVPMLASNLLFWASQANAAKRITCLDLEIVDEDIHEVATQLGKQLEARHYPQLAELSICCTKANRDEALQSERGASEMLAYVFRHLKSATALRALRIERTISRPFSSATQLLSFPNSEIPPSLQYLSWHSPDFNKTQYFRVVPVQDGTLAGSPELSCLQLLPARFRANVTSKGEWVQPPNLRHVNVLFDHTRSPPELV</sequence>
<dbReference type="AlphaFoldDB" id="A0AAN6G8N5"/>
<evidence type="ECO:0000313" key="2">
    <source>
        <dbReference type="EMBL" id="KAK0527115.1"/>
    </source>
</evidence>
<accession>A0AAN6G8N5</accession>
<comment type="caution">
    <text evidence="2">The sequence shown here is derived from an EMBL/GenBank/DDBJ whole genome shotgun (WGS) entry which is preliminary data.</text>
</comment>
<dbReference type="Proteomes" id="UP001176521">
    <property type="component" value="Unassembled WGS sequence"/>
</dbReference>
<evidence type="ECO:0000313" key="3">
    <source>
        <dbReference type="Proteomes" id="UP001176521"/>
    </source>
</evidence>
<feature type="compositionally biased region" description="Polar residues" evidence="1">
    <location>
        <begin position="109"/>
        <end position="127"/>
    </location>
</feature>
<gene>
    <name evidence="2" type="ORF">OC842_004971</name>
</gene>
<dbReference type="Gene3D" id="3.80.10.10">
    <property type="entry name" value="Ribonuclease Inhibitor"/>
    <property type="match status" value="1"/>
</dbReference>
<evidence type="ECO:0008006" key="4">
    <source>
        <dbReference type="Google" id="ProtNLM"/>
    </source>
</evidence>
<reference evidence="2" key="1">
    <citation type="journal article" date="2023" name="PhytoFront">
        <title>Draft Genome Resources of Seven Strains of Tilletia horrida, Causal Agent of Kernel Smut of Rice.</title>
        <authorList>
            <person name="Khanal S."/>
            <person name="Antony Babu S."/>
            <person name="Zhou X.G."/>
        </authorList>
    </citation>
    <scope>NUCLEOTIDE SEQUENCE</scope>
    <source>
        <strain evidence="2">TX3</strain>
    </source>
</reference>
<evidence type="ECO:0000256" key="1">
    <source>
        <dbReference type="SAM" id="MobiDB-lite"/>
    </source>
</evidence>
<protein>
    <recommendedName>
        <fullName evidence="4">F-box domain-containing protein</fullName>
    </recommendedName>
</protein>